<evidence type="ECO:0000313" key="1">
    <source>
        <dbReference type="EMBL" id="AFK48147.1"/>
    </source>
</evidence>
<reference evidence="1" key="1">
    <citation type="submission" date="2012-05" db="EMBL/GenBank/DDBJ databases">
        <authorList>
            <person name="Krishnakumar V."/>
            <person name="Cheung F."/>
            <person name="Xiao Y."/>
            <person name="Chan A."/>
            <person name="Moskal W.A."/>
            <person name="Town C.D."/>
        </authorList>
    </citation>
    <scope>NUCLEOTIDE SEQUENCE</scope>
</reference>
<dbReference type="EMBL" id="BT148353">
    <property type="protein sequence ID" value="AFK48147.1"/>
    <property type="molecule type" value="mRNA"/>
</dbReference>
<dbReference type="GeneID" id="130731525"/>
<proteinExistence type="evidence at transcript level"/>
<sequence length="100" mass="11012">MGNCLRHNHQYSTVGGDDSPTAAAEGGCFIAGSSYGEKTNTSYQEVKIKITKKQLEALVGKVEVKGLRVEEMLAHLMEHSGQYDSLHRPWRPALQSIPEV</sequence>
<dbReference type="AlphaFoldDB" id="I3T6K5"/>
<dbReference type="KEGG" id="lja:130731525"/>
<dbReference type="PANTHER" id="PTHR33647">
    <property type="entry name" value="OS01G0793900 PROTEIN"/>
    <property type="match status" value="1"/>
</dbReference>
<protein>
    <submittedName>
        <fullName evidence="1">Uncharacterized protein</fullName>
    </submittedName>
</protein>
<accession>I3T6K5</accession>
<dbReference type="OrthoDB" id="610799at2759"/>
<dbReference type="OMA" id="MLAHLME"/>
<dbReference type="PANTHER" id="PTHR33647:SF5">
    <property type="entry name" value="OS01G0793900 PROTEIN"/>
    <property type="match status" value="1"/>
</dbReference>
<organism evidence="1">
    <name type="scientific">Lotus japonicus</name>
    <name type="common">Lotus corniculatus var. japonicus</name>
    <dbReference type="NCBI Taxonomy" id="34305"/>
    <lineage>
        <taxon>Eukaryota</taxon>
        <taxon>Viridiplantae</taxon>
        <taxon>Streptophyta</taxon>
        <taxon>Embryophyta</taxon>
        <taxon>Tracheophyta</taxon>
        <taxon>Spermatophyta</taxon>
        <taxon>Magnoliopsida</taxon>
        <taxon>eudicotyledons</taxon>
        <taxon>Gunneridae</taxon>
        <taxon>Pentapetalae</taxon>
        <taxon>rosids</taxon>
        <taxon>fabids</taxon>
        <taxon>Fabales</taxon>
        <taxon>Fabaceae</taxon>
        <taxon>Papilionoideae</taxon>
        <taxon>50 kb inversion clade</taxon>
        <taxon>NPAAA clade</taxon>
        <taxon>Hologalegina</taxon>
        <taxon>robinioid clade</taxon>
        <taxon>Loteae</taxon>
        <taxon>Lotus</taxon>
    </lineage>
</organism>
<dbReference type="RefSeq" id="XP_057439815.1">
    <property type="nucleotide sequence ID" value="XM_057583832.1"/>
</dbReference>
<name>I3T6K5_LOTJA</name>